<dbReference type="InterPro" id="IPR002563">
    <property type="entry name" value="Flavin_Rdtase-like_dom"/>
</dbReference>
<dbReference type="Gene3D" id="1.10.10.10">
    <property type="entry name" value="Winged helix-like DNA-binding domain superfamily/Winged helix DNA-binding domain"/>
    <property type="match status" value="1"/>
</dbReference>
<evidence type="ECO:0000259" key="3">
    <source>
        <dbReference type="SMART" id="SM00347"/>
    </source>
</evidence>
<gene>
    <name evidence="5" type="ORF">CLV44_11571</name>
</gene>
<dbReference type="AlphaFoldDB" id="A0A2P8ETX8"/>
<dbReference type="PANTHER" id="PTHR30466:SF11">
    <property type="entry name" value="FLAVIN-DEPENDENT MONOOXYGENASE, REDUCTASE SUBUNIT HSAB"/>
    <property type="match status" value="1"/>
</dbReference>
<comment type="similarity">
    <text evidence="1">Belongs to the non-flavoprotein flavin reductase family.</text>
</comment>
<protein>
    <submittedName>
        <fullName evidence="5">Flavin reductase (DIM6/NTAB) family NADH-FMN oxidoreductase RutF</fullName>
    </submittedName>
</protein>
<dbReference type="GO" id="GO:0003700">
    <property type="term" value="F:DNA-binding transcription factor activity"/>
    <property type="evidence" value="ECO:0007669"/>
    <property type="project" value="InterPro"/>
</dbReference>
<keyword evidence="6" id="KW-1185">Reference proteome</keyword>
<evidence type="ECO:0000256" key="2">
    <source>
        <dbReference type="ARBA" id="ARBA00023002"/>
    </source>
</evidence>
<dbReference type="SMART" id="SM00903">
    <property type="entry name" value="Flavin_Reduct"/>
    <property type="match status" value="1"/>
</dbReference>
<dbReference type="InterPro" id="IPR036388">
    <property type="entry name" value="WH-like_DNA-bd_sf"/>
</dbReference>
<dbReference type="PANTHER" id="PTHR30466">
    <property type="entry name" value="FLAVIN REDUCTASE"/>
    <property type="match status" value="1"/>
</dbReference>
<evidence type="ECO:0000259" key="4">
    <source>
        <dbReference type="SMART" id="SM00903"/>
    </source>
</evidence>
<dbReference type="SUPFAM" id="SSF46785">
    <property type="entry name" value="Winged helix' DNA-binding domain"/>
    <property type="match status" value="1"/>
</dbReference>
<sequence>MSFDPKDFRRALGKFPTGVTVITTRNADGNPVGMTASSFNTLSIDPALVLWSIDKGAYSLDAFTKGKSFAINVLRNDQVDLSNNFARRGEDKFADVETQDCANGAPLLPGAAAWFACNTWEVYEGGDHFIIVGEVTEYGYADTVSSLVFHNGRYAIPETHPAAQAPTESLAARGFLGDYLLYQLRQTLNAYAADFYPQLSHFGVTAEEWRLLTLLANGEPMAPEKISRFVSQPLKELAETGEWLQDKGLLLVADENFRLTEKGQHLATRLLDKAIEHEQQAMSCLNAEQQQMLKDSLGALQKGFVG</sequence>
<dbReference type="InterPro" id="IPR050268">
    <property type="entry name" value="NADH-dep_flavin_reductase"/>
</dbReference>
<evidence type="ECO:0000313" key="5">
    <source>
        <dbReference type="EMBL" id="PSL12902.1"/>
    </source>
</evidence>
<dbReference type="OrthoDB" id="9792858at2"/>
<evidence type="ECO:0000313" key="6">
    <source>
        <dbReference type="Proteomes" id="UP000242133"/>
    </source>
</evidence>
<comment type="caution">
    <text evidence="5">The sequence shown here is derived from an EMBL/GenBank/DDBJ whole genome shotgun (WGS) entry which is preliminary data.</text>
</comment>
<organism evidence="5 6">
    <name type="scientific">Marinobacterium halophilum</name>
    <dbReference type="NCBI Taxonomy" id="267374"/>
    <lineage>
        <taxon>Bacteria</taxon>
        <taxon>Pseudomonadati</taxon>
        <taxon>Pseudomonadota</taxon>
        <taxon>Gammaproteobacteria</taxon>
        <taxon>Oceanospirillales</taxon>
        <taxon>Oceanospirillaceae</taxon>
        <taxon>Marinobacterium</taxon>
    </lineage>
</organism>
<dbReference type="SUPFAM" id="SSF50475">
    <property type="entry name" value="FMN-binding split barrel"/>
    <property type="match status" value="1"/>
</dbReference>
<dbReference type="Proteomes" id="UP000242133">
    <property type="component" value="Unassembled WGS sequence"/>
</dbReference>
<keyword evidence="2" id="KW-0560">Oxidoreductase</keyword>
<feature type="domain" description="HTH marR-type" evidence="3">
    <location>
        <begin position="197"/>
        <end position="290"/>
    </location>
</feature>
<proteinExistence type="inferred from homology"/>
<name>A0A2P8ETX8_9GAMM</name>
<dbReference type="RefSeq" id="WP_106592221.1">
    <property type="nucleotide sequence ID" value="NZ_PYGI01000015.1"/>
</dbReference>
<dbReference type="InterPro" id="IPR012349">
    <property type="entry name" value="Split_barrel_FMN-bd"/>
</dbReference>
<dbReference type="InterPro" id="IPR036390">
    <property type="entry name" value="WH_DNA-bd_sf"/>
</dbReference>
<accession>A0A2P8ETX8</accession>
<dbReference type="Gene3D" id="2.30.110.10">
    <property type="entry name" value="Electron Transport, Fmn-binding Protein, Chain A"/>
    <property type="match status" value="1"/>
</dbReference>
<dbReference type="GO" id="GO:0010181">
    <property type="term" value="F:FMN binding"/>
    <property type="evidence" value="ECO:0007669"/>
    <property type="project" value="InterPro"/>
</dbReference>
<dbReference type="SMART" id="SM00347">
    <property type="entry name" value="HTH_MARR"/>
    <property type="match status" value="1"/>
</dbReference>
<reference evidence="5 6" key="1">
    <citation type="submission" date="2018-03" db="EMBL/GenBank/DDBJ databases">
        <title>Genomic Encyclopedia of Archaeal and Bacterial Type Strains, Phase II (KMG-II): from individual species to whole genera.</title>
        <authorList>
            <person name="Goeker M."/>
        </authorList>
    </citation>
    <scope>NUCLEOTIDE SEQUENCE [LARGE SCALE GENOMIC DNA]</scope>
    <source>
        <strain evidence="5 6">DSM 17586</strain>
    </source>
</reference>
<dbReference type="GO" id="GO:0042602">
    <property type="term" value="F:riboflavin reductase (NADPH) activity"/>
    <property type="evidence" value="ECO:0007669"/>
    <property type="project" value="TreeGrafter"/>
</dbReference>
<dbReference type="InterPro" id="IPR000835">
    <property type="entry name" value="HTH_MarR-typ"/>
</dbReference>
<feature type="domain" description="Flavin reductase like" evidence="4">
    <location>
        <begin position="12"/>
        <end position="156"/>
    </location>
</feature>
<evidence type="ECO:0000256" key="1">
    <source>
        <dbReference type="ARBA" id="ARBA00008898"/>
    </source>
</evidence>
<dbReference type="Pfam" id="PF01613">
    <property type="entry name" value="Flavin_Reduct"/>
    <property type="match status" value="1"/>
</dbReference>
<dbReference type="EMBL" id="PYGI01000015">
    <property type="protein sequence ID" value="PSL12902.1"/>
    <property type="molecule type" value="Genomic_DNA"/>
</dbReference>